<dbReference type="PANTHER" id="PTHR37304">
    <property type="entry name" value="MEMBRANE PROTEIN-RELATED"/>
    <property type="match status" value="1"/>
</dbReference>
<feature type="transmembrane region" description="Helical" evidence="1">
    <location>
        <begin position="46"/>
        <end position="63"/>
    </location>
</feature>
<keyword evidence="1" id="KW-0812">Transmembrane</keyword>
<keyword evidence="1" id="KW-1133">Transmembrane helix</keyword>
<gene>
    <name evidence="2" type="ORF">A3C17_02115</name>
</gene>
<dbReference type="AlphaFoldDB" id="A0A1F7TWR0"/>
<accession>A0A1F7TWR0</accession>
<evidence type="ECO:0000313" key="3">
    <source>
        <dbReference type="Proteomes" id="UP000177097"/>
    </source>
</evidence>
<dbReference type="Pfam" id="PF04070">
    <property type="entry name" value="DUF378"/>
    <property type="match status" value="1"/>
</dbReference>
<protein>
    <recommendedName>
        <fullName evidence="4">DUF378 domain-containing protein</fullName>
    </recommendedName>
</protein>
<evidence type="ECO:0008006" key="4">
    <source>
        <dbReference type="Google" id="ProtNLM"/>
    </source>
</evidence>
<evidence type="ECO:0000313" key="2">
    <source>
        <dbReference type="EMBL" id="OGL69974.1"/>
    </source>
</evidence>
<proteinExistence type="predicted"/>
<sequence length="73" mass="8217">MKNGQCGLCKLCWVLVIIGALNWGLVGFFDWNLVEWLLGTWPVVERVVYALVGVAALVMIFSHRGMCKMCKTK</sequence>
<dbReference type="PANTHER" id="PTHR37304:SF1">
    <property type="entry name" value="MEMBRANE PROTEIN"/>
    <property type="match status" value="1"/>
</dbReference>
<keyword evidence="1" id="KW-0472">Membrane</keyword>
<evidence type="ECO:0000256" key="1">
    <source>
        <dbReference type="SAM" id="Phobius"/>
    </source>
</evidence>
<organism evidence="2 3">
    <name type="scientific">Candidatus Uhrbacteria bacterium RIFCSPHIGHO2_02_FULL_53_13</name>
    <dbReference type="NCBI Taxonomy" id="1802389"/>
    <lineage>
        <taxon>Bacteria</taxon>
        <taxon>Candidatus Uhriibacteriota</taxon>
    </lineage>
</organism>
<feature type="transmembrane region" description="Helical" evidence="1">
    <location>
        <begin position="12"/>
        <end position="34"/>
    </location>
</feature>
<comment type="caution">
    <text evidence="2">The sequence shown here is derived from an EMBL/GenBank/DDBJ whole genome shotgun (WGS) entry which is preliminary data.</text>
</comment>
<dbReference type="InterPro" id="IPR007211">
    <property type="entry name" value="DUF378"/>
</dbReference>
<reference evidence="2 3" key="1">
    <citation type="journal article" date="2016" name="Nat. Commun.">
        <title>Thousands of microbial genomes shed light on interconnected biogeochemical processes in an aquifer system.</title>
        <authorList>
            <person name="Anantharaman K."/>
            <person name="Brown C.T."/>
            <person name="Hug L.A."/>
            <person name="Sharon I."/>
            <person name="Castelle C.J."/>
            <person name="Probst A.J."/>
            <person name="Thomas B.C."/>
            <person name="Singh A."/>
            <person name="Wilkins M.J."/>
            <person name="Karaoz U."/>
            <person name="Brodie E.L."/>
            <person name="Williams K.H."/>
            <person name="Hubbard S.S."/>
            <person name="Banfield J.F."/>
        </authorList>
    </citation>
    <scope>NUCLEOTIDE SEQUENCE [LARGE SCALE GENOMIC DNA]</scope>
</reference>
<dbReference type="Proteomes" id="UP000177097">
    <property type="component" value="Unassembled WGS sequence"/>
</dbReference>
<name>A0A1F7TWR0_9BACT</name>
<dbReference type="EMBL" id="MGDX01000039">
    <property type="protein sequence ID" value="OGL69974.1"/>
    <property type="molecule type" value="Genomic_DNA"/>
</dbReference>